<name>A0A8T4J207_9ACTN</name>
<keyword evidence="3" id="KW-1185">Reference proteome</keyword>
<evidence type="ECO:0000313" key="2">
    <source>
        <dbReference type="EMBL" id="MBR7678015.1"/>
    </source>
</evidence>
<sequence length="151" mass="15454">MATETTKTEKNDEAGKAENAEQPEAAEKTEKAGTAEGTASTGKTEAKDTTATDAVEDKVPADTPETDDGADIDDSSDDILEHDDHDHVTTAPRGGLGAGAAAVVSAGLGLVSLTGTSLSEMLRDRKQLIGQIESSSAKMPLKTAVVCQGEP</sequence>
<accession>A0A8T4J207</accession>
<feature type="compositionally biased region" description="Acidic residues" evidence="1">
    <location>
        <begin position="64"/>
        <end position="81"/>
    </location>
</feature>
<feature type="compositionally biased region" description="Low complexity" evidence="1">
    <location>
        <begin position="34"/>
        <end position="43"/>
    </location>
</feature>
<proteinExistence type="predicted"/>
<organism evidence="2 3">
    <name type="scientific">Streptomyces daliensis</name>
    <dbReference type="NCBI Taxonomy" id="299421"/>
    <lineage>
        <taxon>Bacteria</taxon>
        <taxon>Bacillati</taxon>
        <taxon>Actinomycetota</taxon>
        <taxon>Actinomycetes</taxon>
        <taxon>Kitasatosporales</taxon>
        <taxon>Streptomycetaceae</taxon>
        <taxon>Streptomyces</taxon>
    </lineage>
</organism>
<feature type="region of interest" description="Disordered" evidence="1">
    <location>
        <begin position="1"/>
        <end position="95"/>
    </location>
</feature>
<reference evidence="2" key="1">
    <citation type="submission" date="2021-04" db="EMBL/GenBank/DDBJ databases">
        <title>Sequencing of actinobacteria type strains.</title>
        <authorList>
            <person name="Nguyen G.-S."/>
            <person name="Wentzel A."/>
        </authorList>
    </citation>
    <scope>NUCLEOTIDE SEQUENCE</scope>
    <source>
        <strain evidence="2">DSM 42095</strain>
    </source>
</reference>
<evidence type="ECO:0000256" key="1">
    <source>
        <dbReference type="SAM" id="MobiDB-lite"/>
    </source>
</evidence>
<comment type="caution">
    <text evidence="2">The sequence shown here is derived from an EMBL/GenBank/DDBJ whole genome shotgun (WGS) entry which is preliminary data.</text>
</comment>
<feature type="compositionally biased region" description="Basic and acidic residues" evidence="1">
    <location>
        <begin position="1"/>
        <end position="33"/>
    </location>
</feature>
<feature type="compositionally biased region" description="Basic and acidic residues" evidence="1">
    <location>
        <begin position="44"/>
        <end position="60"/>
    </location>
</feature>
<dbReference type="EMBL" id="JAGSMN010001162">
    <property type="protein sequence ID" value="MBR7678015.1"/>
    <property type="molecule type" value="Genomic_DNA"/>
</dbReference>
<evidence type="ECO:0000313" key="3">
    <source>
        <dbReference type="Proteomes" id="UP000675554"/>
    </source>
</evidence>
<dbReference type="Proteomes" id="UP000675554">
    <property type="component" value="Unassembled WGS sequence"/>
</dbReference>
<gene>
    <name evidence="2" type="ORF">KDA82_34535</name>
</gene>
<dbReference type="AlphaFoldDB" id="A0A8T4J207"/>
<protein>
    <submittedName>
        <fullName evidence="2">Uncharacterized protein</fullName>
    </submittedName>
</protein>